<evidence type="ECO:0000313" key="3">
    <source>
        <dbReference type="EMBL" id="SAL87613.1"/>
    </source>
</evidence>
<organism evidence="3 4">
    <name type="scientific">Caballeronia choica</name>
    <dbReference type="NCBI Taxonomy" id="326476"/>
    <lineage>
        <taxon>Bacteria</taxon>
        <taxon>Pseudomonadati</taxon>
        <taxon>Pseudomonadota</taxon>
        <taxon>Betaproteobacteria</taxon>
        <taxon>Burkholderiales</taxon>
        <taxon>Burkholderiaceae</taxon>
        <taxon>Caballeronia</taxon>
    </lineage>
</organism>
<evidence type="ECO:0000313" key="4">
    <source>
        <dbReference type="Proteomes" id="UP000054770"/>
    </source>
</evidence>
<proteinExistence type="predicted"/>
<accession>A0A158L3S7</accession>
<keyword evidence="2" id="KW-0472">Membrane</keyword>
<dbReference type="EMBL" id="FCON02000306">
    <property type="protein sequence ID" value="SAL87613.1"/>
    <property type="molecule type" value="Genomic_DNA"/>
</dbReference>
<feature type="compositionally biased region" description="Polar residues" evidence="1">
    <location>
        <begin position="15"/>
        <end position="26"/>
    </location>
</feature>
<comment type="caution">
    <text evidence="3">The sequence shown here is derived from an EMBL/GenBank/DDBJ whole genome shotgun (WGS) entry which is preliminary data.</text>
</comment>
<keyword evidence="2" id="KW-0812">Transmembrane</keyword>
<evidence type="ECO:0000256" key="2">
    <source>
        <dbReference type="SAM" id="Phobius"/>
    </source>
</evidence>
<keyword evidence="4" id="KW-1185">Reference proteome</keyword>
<feature type="region of interest" description="Disordered" evidence="1">
    <location>
        <begin position="1"/>
        <end position="35"/>
    </location>
</feature>
<reference evidence="3" key="1">
    <citation type="submission" date="2016-01" db="EMBL/GenBank/DDBJ databases">
        <authorList>
            <person name="Peeters C."/>
        </authorList>
    </citation>
    <scope>NUCLEOTIDE SEQUENCE [LARGE SCALE GENOMIC DNA]</scope>
    <source>
        <strain evidence="3">LMG 22940</strain>
    </source>
</reference>
<dbReference type="RefSeq" id="WP_125483265.1">
    <property type="nucleotide sequence ID" value="NZ_FCON02000306.1"/>
</dbReference>
<dbReference type="OrthoDB" id="9933783at2"/>
<protein>
    <submittedName>
        <fullName evidence="3">Uncharacterized protein</fullName>
    </submittedName>
</protein>
<evidence type="ECO:0000256" key="1">
    <source>
        <dbReference type="SAM" id="MobiDB-lite"/>
    </source>
</evidence>
<dbReference type="AlphaFoldDB" id="A0A158L3S7"/>
<keyword evidence="2" id="KW-1133">Transmembrane helix</keyword>
<feature type="transmembrane region" description="Helical" evidence="2">
    <location>
        <begin position="50"/>
        <end position="68"/>
    </location>
</feature>
<gene>
    <name evidence="3" type="ORF">AWB68_08471</name>
</gene>
<sequence>MNARPPQKSRHGKKNQTVSLKQNIQPNGKGMQDLPAGPPKKFKIWKLWQIFWSVVGPAISIIGFYFLIAPKITIDPGINLDPEQPLATQFLVKNIGHTPVYGMTFSCGLGRAGHTYIGSLSVSRRTISPISVLEPGASDTKSCALYSSGDSDIPNVEITATYHWPIIGHEESISAFFKIVKGRSGFNFLQAVEP</sequence>
<name>A0A158L3S7_9BURK</name>
<dbReference type="Proteomes" id="UP000054770">
    <property type="component" value="Unassembled WGS sequence"/>
</dbReference>